<comment type="similarity">
    <text evidence="2 8">Belongs to the short-chain dehydrogenases/reductases (SDR) family.</text>
</comment>
<feature type="binding site" evidence="7">
    <location>
        <position position="186"/>
    </location>
    <ligand>
        <name>NADP(+)</name>
        <dbReference type="ChEBI" id="CHEBI:58349"/>
    </ligand>
</feature>
<dbReference type="InterPro" id="IPR036291">
    <property type="entry name" value="NAD(P)-bd_dom_sf"/>
</dbReference>
<name>A0A1R1MK80_9BACT</name>
<comment type="caution">
    <text evidence="10">The sequence shown here is derived from an EMBL/GenBank/DDBJ whole genome shotgun (WGS) entry which is preliminary data.</text>
</comment>
<keyword evidence="3 7" id="KW-0521">NADP</keyword>
<evidence type="ECO:0000256" key="8">
    <source>
        <dbReference type="RuleBase" id="RU366074"/>
    </source>
</evidence>
<evidence type="ECO:0000256" key="5">
    <source>
        <dbReference type="ARBA" id="ARBA00048508"/>
    </source>
</evidence>
<feature type="binding site" evidence="7">
    <location>
        <position position="88"/>
    </location>
    <ligand>
        <name>NADP(+)</name>
        <dbReference type="ChEBI" id="CHEBI:58349"/>
    </ligand>
</feature>
<evidence type="ECO:0000313" key="10">
    <source>
        <dbReference type="EMBL" id="OMH40104.1"/>
    </source>
</evidence>
<dbReference type="OrthoDB" id="9803333at2"/>
<dbReference type="PROSITE" id="PS00061">
    <property type="entry name" value="ADH_SHORT"/>
    <property type="match status" value="1"/>
</dbReference>
<dbReference type="Pfam" id="PF13561">
    <property type="entry name" value="adh_short_C2"/>
    <property type="match status" value="1"/>
</dbReference>
<evidence type="ECO:0000256" key="4">
    <source>
        <dbReference type="ARBA" id="ARBA00023002"/>
    </source>
</evidence>
<keyword evidence="11" id="KW-1185">Reference proteome</keyword>
<evidence type="ECO:0000256" key="7">
    <source>
        <dbReference type="PIRSR" id="PIRSR611284-2"/>
    </source>
</evidence>
<dbReference type="PANTHER" id="PTHR42879">
    <property type="entry name" value="3-OXOACYL-(ACYL-CARRIER-PROTEIN) REDUCTASE"/>
    <property type="match status" value="1"/>
</dbReference>
<evidence type="ECO:0000313" key="11">
    <source>
        <dbReference type="Proteomes" id="UP000187408"/>
    </source>
</evidence>
<evidence type="ECO:0000256" key="2">
    <source>
        <dbReference type="ARBA" id="ARBA00006484"/>
    </source>
</evidence>
<keyword evidence="8" id="KW-0275">Fatty acid biosynthesis</keyword>
<keyword evidence="8" id="KW-0443">Lipid metabolism</keyword>
<comment type="catalytic activity">
    <reaction evidence="5 8">
        <text>a (3R)-hydroxyacyl-[ACP] + NADP(+) = a 3-oxoacyl-[ACP] + NADPH + H(+)</text>
        <dbReference type="Rhea" id="RHEA:17397"/>
        <dbReference type="Rhea" id="RHEA-COMP:9916"/>
        <dbReference type="Rhea" id="RHEA-COMP:9945"/>
        <dbReference type="ChEBI" id="CHEBI:15378"/>
        <dbReference type="ChEBI" id="CHEBI:57783"/>
        <dbReference type="ChEBI" id="CHEBI:58349"/>
        <dbReference type="ChEBI" id="CHEBI:78776"/>
        <dbReference type="ChEBI" id="CHEBI:78827"/>
        <dbReference type="EC" id="1.1.1.100"/>
    </reaction>
</comment>
<dbReference type="GO" id="GO:0051287">
    <property type="term" value="F:NAD binding"/>
    <property type="evidence" value="ECO:0007669"/>
    <property type="project" value="UniProtKB-UniRule"/>
</dbReference>
<dbReference type="FunFam" id="3.40.50.720:FF:000115">
    <property type="entry name" value="3-oxoacyl-[acyl-carrier-protein] reductase FabG"/>
    <property type="match status" value="1"/>
</dbReference>
<feature type="binding site" evidence="7">
    <location>
        <begin position="61"/>
        <end position="62"/>
    </location>
    <ligand>
        <name>NADP(+)</name>
        <dbReference type="ChEBI" id="CHEBI:58349"/>
    </ligand>
</feature>
<organism evidence="10 11">
    <name type="scientific">Desulfurobacterium indicum</name>
    <dbReference type="NCBI Taxonomy" id="1914305"/>
    <lineage>
        <taxon>Bacteria</taxon>
        <taxon>Pseudomonadati</taxon>
        <taxon>Aquificota</taxon>
        <taxon>Aquificia</taxon>
        <taxon>Desulfurobacteriales</taxon>
        <taxon>Desulfurobacteriaceae</taxon>
        <taxon>Desulfurobacterium</taxon>
    </lineage>
</organism>
<reference evidence="10 11" key="1">
    <citation type="submission" date="2016-10" db="EMBL/GenBank/DDBJ databases">
        <title>Genome sequence of a sulfur-reducing bacterium Desulfurobacterium indicum K6013.</title>
        <authorList>
            <person name="Cao J."/>
            <person name="Shao Z."/>
            <person name="Alain K."/>
            <person name="Jebbar M."/>
        </authorList>
    </citation>
    <scope>NUCLEOTIDE SEQUENCE [LARGE SCALE GENOMIC DNA]</scope>
    <source>
        <strain evidence="10 11">K6013</strain>
    </source>
</reference>
<dbReference type="NCBIfam" id="TIGR01830">
    <property type="entry name" value="3oxo_ACP_reduc"/>
    <property type="match status" value="1"/>
</dbReference>
<dbReference type="Gene3D" id="3.40.50.720">
    <property type="entry name" value="NAD(P)-binding Rossmann-like Domain"/>
    <property type="match status" value="1"/>
</dbReference>
<dbReference type="GO" id="GO:0004316">
    <property type="term" value="F:3-oxoacyl-[acyl-carrier-protein] reductase (NADPH) activity"/>
    <property type="evidence" value="ECO:0007669"/>
    <property type="project" value="UniProtKB-UniRule"/>
</dbReference>
<dbReference type="InterPro" id="IPR002347">
    <property type="entry name" value="SDR_fam"/>
</dbReference>
<evidence type="ECO:0000256" key="3">
    <source>
        <dbReference type="ARBA" id="ARBA00022857"/>
    </source>
</evidence>
<dbReference type="GO" id="GO:0006633">
    <property type="term" value="P:fatty acid biosynthetic process"/>
    <property type="evidence" value="ECO:0007669"/>
    <property type="project" value="UniProtKB-UniPathway"/>
</dbReference>
<evidence type="ECO:0000256" key="1">
    <source>
        <dbReference type="ARBA" id="ARBA00002607"/>
    </source>
</evidence>
<dbReference type="PRINTS" id="PR00080">
    <property type="entry name" value="SDRFAMILY"/>
</dbReference>
<feature type="binding site" evidence="7">
    <location>
        <begin position="16"/>
        <end position="19"/>
    </location>
    <ligand>
        <name>NADP(+)</name>
        <dbReference type="ChEBI" id="CHEBI:58349"/>
    </ligand>
</feature>
<dbReference type="CDD" id="cd05333">
    <property type="entry name" value="BKR_SDR_c"/>
    <property type="match status" value="1"/>
</dbReference>
<dbReference type="NCBIfam" id="NF009466">
    <property type="entry name" value="PRK12826.1-2"/>
    <property type="match status" value="1"/>
</dbReference>
<comment type="function">
    <text evidence="1 8">Catalyzes the NADPH-dependent reduction of beta-ketoacyl-ACP substrates to beta-hydroxyacyl-ACP products, the first reductive step in the elongation cycle of fatty acid biosynthesis.</text>
</comment>
<dbReference type="UniPathway" id="UPA00094"/>
<evidence type="ECO:0000259" key="9">
    <source>
        <dbReference type="SMART" id="SM00822"/>
    </source>
</evidence>
<dbReference type="PRINTS" id="PR00081">
    <property type="entry name" value="GDHRDH"/>
</dbReference>
<accession>A0A1R1MK80</accession>
<comment type="pathway">
    <text evidence="8">Lipid metabolism; fatty acid biosynthesis.</text>
</comment>
<keyword evidence="8" id="KW-0444">Lipid biosynthesis</keyword>
<evidence type="ECO:0000256" key="6">
    <source>
        <dbReference type="PIRSR" id="PIRSR611284-1"/>
    </source>
</evidence>
<sequence length="244" mass="26339">MAKSIDLSGKVALVTGGTRGIGRAIAEVLKEAGATVYITGTNEEKTKQVAEEIGVNGVKMNVCDREEVKKVVAEIAKKERKIDILINNAGITRDTLFMRMKDEDWDAVIETNLTGIYNVTRQVVPIMMKKRTGSIVNISSVVGFTGNPGQVNYSSTKAALVGFTKSLAKEVASRGIRVNAVAPGYITTDMTQKIPEKVKEALIKSIPMRREGEPSEVADTVLFLVSDMASYITGTTIHVNGGLF</sequence>
<dbReference type="EMBL" id="MOEN01000028">
    <property type="protein sequence ID" value="OMH40104.1"/>
    <property type="molecule type" value="Genomic_DNA"/>
</dbReference>
<dbReference type="PANTHER" id="PTHR42879:SF2">
    <property type="entry name" value="3-OXOACYL-[ACYL-CARRIER-PROTEIN] REDUCTASE FABG"/>
    <property type="match status" value="1"/>
</dbReference>
<dbReference type="SMART" id="SM00822">
    <property type="entry name" value="PKS_KR"/>
    <property type="match status" value="1"/>
</dbReference>
<feature type="binding site" evidence="7">
    <location>
        <begin position="153"/>
        <end position="157"/>
    </location>
    <ligand>
        <name>NADP(+)</name>
        <dbReference type="ChEBI" id="CHEBI:58349"/>
    </ligand>
</feature>
<dbReference type="AlphaFoldDB" id="A0A1R1MK80"/>
<dbReference type="RefSeq" id="WP_076713386.1">
    <property type="nucleotide sequence ID" value="NZ_MOEN01000028.1"/>
</dbReference>
<dbReference type="SUPFAM" id="SSF51735">
    <property type="entry name" value="NAD(P)-binding Rossmann-fold domains"/>
    <property type="match status" value="1"/>
</dbReference>
<keyword evidence="8" id="KW-0276">Fatty acid metabolism</keyword>
<feature type="binding site" evidence="7">
    <location>
        <position position="41"/>
    </location>
    <ligand>
        <name>NADP(+)</name>
        <dbReference type="ChEBI" id="CHEBI:58349"/>
    </ligand>
</feature>
<dbReference type="NCBIfam" id="NF005559">
    <property type="entry name" value="PRK07231.1"/>
    <property type="match status" value="1"/>
</dbReference>
<dbReference type="InterPro" id="IPR020904">
    <property type="entry name" value="Sc_DH/Rdtase_CS"/>
</dbReference>
<feature type="active site" description="Proton acceptor" evidence="6">
    <location>
        <position position="153"/>
    </location>
</feature>
<protein>
    <recommendedName>
        <fullName evidence="8">3-oxoacyl-[acyl-carrier-protein] reductase</fullName>
        <ecNumber evidence="8">1.1.1.100</ecNumber>
    </recommendedName>
</protein>
<comment type="subunit">
    <text evidence="8">Homotetramer.</text>
</comment>
<dbReference type="Proteomes" id="UP000187408">
    <property type="component" value="Unassembled WGS sequence"/>
</dbReference>
<gene>
    <name evidence="10" type="ORF">BLW93_07005</name>
</gene>
<dbReference type="InterPro" id="IPR057326">
    <property type="entry name" value="KR_dom"/>
</dbReference>
<dbReference type="STRING" id="1914305.BLW93_07005"/>
<keyword evidence="4 8" id="KW-0560">Oxidoreductase</keyword>
<dbReference type="EC" id="1.1.1.100" evidence="8"/>
<proteinExistence type="inferred from homology"/>
<feature type="domain" description="Ketoreductase" evidence="9">
    <location>
        <begin position="10"/>
        <end position="184"/>
    </location>
</feature>
<dbReference type="InterPro" id="IPR050259">
    <property type="entry name" value="SDR"/>
</dbReference>
<dbReference type="InterPro" id="IPR011284">
    <property type="entry name" value="3oxo_ACP_reduc"/>
</dbReference>